<sequence length="173" mass="19191">MCALWPKLKTREGLSGTTTARSDRPAQPQSPTSIEHDPHVVQAKAVWLPAVCTSSSSAVPLAGARRAIESRSRSECSALDKTGRMSTVTDEDLLIIRQQYSTLDSKATCAAVMLYDYVLTIRDEVNLIWVLKKPNSGTVIYVLNRLVMFGLLYEWFVQYQVNAGAPRSYTMCS</sequence>
<dbReference type="Proteomes" id="UP000814176">
    <property type="component" value="Unassembled WGS sequence"/>
</dbReference>
<evidence type="ECO:0000259" key="2">
    <source>
        <dbReference type="Pfam" id="PF20151"/>
    </source>
</evidence>
<gene>
    <name evidence="3" type="ORF">C8Q71DRAFT_391419</name>
</gene>
<evidence type="ECO:0000256" key="1">
    <source>
        <dbReference type="SAM" id="MobiDB-lite"/>
    </source>
</evidence>
<dbReference type="EMBL" id="JADCUA010000035">
    <property type="protein sequence ID" value="KAH9829859.1"/>
    <property type="molecule type" value="Genomic_DNA"/>
</dbReference>
<dbReference type="GeneID" id="71998998"/>
<protein>
    <recommendedName>
        <fullName evidence="2">DUF6533 domain-containing protein</fullName>
    </recommendedName>
</protein>
<keyword evidence="4" id="KW-1185">Reference proteome</keyword>
<reference evidence="3 4" key="1">
    <citation type="journal article" date="2021" name="Environ. Microbiol.">
        <title>Gene family expansions and transcriptome signatures uncover fungal adaptations to wood decay.</title>
        <authorList>
            <person name="Hage H."/>
            <person name="Miyauchi S."/>
            <person name="Viragh M."/>
            <person name="Drula E."/>
            <person name="Min B."/>
            <person name="Chaduli D."/>
            <person name="Navarro D."/>
            <person name="Favel A."/>
            <person name="Norest M."/>
            <person name="Lesage-Meessen L."/>
            <person name="Balint B."/>
            <person name="Merenyi Z."/>
            <person name="de Eugenio L."/>
            <person name="Morin E."/>
            <person name="Martinez A.T."/>
            <person name="Baldrian P."/>
            <person name="Stursova M."/>
            <person name="Martinez M.J."/>
            <person name="Novotny C."/>
            <person name="Magnuson J.K."/>
            <person name="Spatafora J.W."/>
            <person name="Maurice S."/>
            <person name="Pangilinan J."/>
            <person name="Andreopoulos W."/>
            <person name="LaButti K."/>
            <person name="Hundley H."/>
            <person name="Na H."/>
            <person name="Kuo A."/>
            <person name="Barry K."/>
            <person name="Lipzen A."/>
            <person name="Henrissat B."/>
            <person name="Riley R."/>
            <person name="Ahrendt S."/>
            <person name="Nagy L.G."/>
            <person name="Grigoriev I.V."/>
            <person name="Martin F."/>
            <person name="Rosso M.N."/>
        </authorList>
    </citation>
    <scope>NUCLEOTIDE SEQUENCE [LARGE SCALE GENOMIC DNA]</scope>
    <source>
        <strain evidence="3 4">CIRM-BRFM 1785</strain>
    </source>
</reference>
<accession>A0ABQ8JZU8</accession>
<comment type="caution">
    <text evidence="3">The sequence shown here is derived from an EMBL/GenBank/DDBJ whole genome shotgun (WGS) entry which is preliminary data.</text>
</comment>
<proteinExistence type="predicted"/>
<organism evidence="3 4">
    <name type="scientific">Rhodofomes roseus</name>
    <dbReference type="NCBI Taxonomy" id="34475"/>
    <lineage>
        <taxon>Eukaryota</taxon>
        <taxon>Fungi</taxon>
        <taxon>Dikarya</taxon>
        <taxon>Basidiomycota</taxon>
        <taxon>Agaricomycotina</taxon>
        <taxon>Agaricomycetes</taxon>
        <taxon>Polyporales</taxon>
        <taxon>Rhodofomes</taxon>
    </lineage>
</organism>
<evidence type="ECO:0000313" key="4">
    <source>
        <dbReference type="Proteomes" id="UP000814176"/>
    </source>
</evidence>
<name>A0ABQ8JZU8_9APHY</name>
<evidence type="ECO:0000313" key="3">
    <source>
        <dbReference type="EMBL" id="KAH9829859.1"/>
    </source>
</evidence>
<dbReference type="Pfam" id="PF20151">
    <property type="entry name" value="DUF6533"/>
    <property type="match status" value="1"/>
</dbReference>
<feature type="domain" description="DUF6533" evidence="2">
    <location>
        <begin position="109"/>
        <end position="149"/>
    </location>
</feature>
<dbReference type="InterPro" id="IPR045340">
    <property type="entry name" value="DUF6533"/>
</dbReference>
<feature type="region of interest" description="Disordered" evidence="1">
    <location>
        <begin position="1"/>
        <end position="35"/>
    </location>
</feature>
<dbReference type="RefSeq" id="XP_047773222.1">
    <property type="nucleotide sequence ID" value="XM_047918266.1"/>
</dbReference>